<reference evidence="2 3" key="1">
    <citation type="submission" date="2017-06" db="EMBL/GenBank/DDBJ databases">
        <title>Complete genome of Helicobacter apodemus.</title>
        <authorList>
            <person name="Cho S."/>
        </authorList>
    </citation>
    <scope>NUCLEOTIDE SEQUENCE [LARGE SCALE GENOMIC DNA]</scope>
    <source>
        <strain evidence="3">SNUVETPUB-15-01</strain>
    </source>
</reference>
<organism evidence="2 3">
    <name type="scientific">Helicobacter apodemus</name>
    <dbReference type="NCBI Taxonomy" id="135569"/>
    <lineage>
        <taxon>Bacteria</taxon>
        <taxon>Pseudomonadati</taxon>
        <taxon>Campylobacterota</taxon>
        <taxon>Epsilonproteobacteria</taxon>
        <taxon>Campylobacterales</taxon>
        <taxon>Helicobacteraceae</taxon>
        <taxon>Helicobacter</taxon>
    </lineage>
</organism>
<name>A0A2U8FE53_9HELI</name>
<dbReference type="Proteomes" id="UP000244890">
    <property type="component" value="Chromosome"/>
</dbReference>
<feature type="transmembrane region" description="Helical" evidence="1">
    <location>
        <begin position="20"/>
        <end position="39"/>
    </location>
</feature>
<evidence type="ECO:0000256" key="1">
    <source>
        <dbReference type="SAM" id="Phobius"/>
    </source>
</evidence>
<sequence>MNYSFTLPNKKTLLKKISRIWWGYIFLTIFILLGFVVTLKIQGFIMREEIEASLLERENLLQDIKNYQTFQMQEEDKVRFGSAIASQNIILKESVENLFGMIPEQITLKKIEMSKTQLTLYGVTPSKQVYTFLLEVPLRSIFNQSRADFYALPNGWYNFVSVSKINEENEE</sequence>
<keyword evidence="1" id="KW-0812">Transmembrane</keyword>
<dbReference type="EMBL" id="CP021886">
    <property type="protein sequence ID" value="AWI34308.1"/>
    <property type="molecule type" value="Genomic_DNA"/>
</dbReference>
<proteinExistence type="predicted"/>
<evidence type="ECO:0000313" key="2">
    <source>
        <dbReference type="EMBL" id="AWI34308.1"/>
    </source>
</evidence>
<dbReference type="KEGG" id="had:CDV25_05695"/>
<dbReference type="OrthoDB" id="5372783at2"/>
<dbReference type="AlphaFoldDB" id="A0A2U8FE53"/>
<dbReference type="RefSeq" id="WP_108911133.1">
    <property type="nucleotide sequence ID" value="NZ_CP021886.1"/>
</dbReference>
<accession>A0A2U8FE53</accession>
<protein>
    <submittedName>
        <fullName evidence="2">Uncharacterized protein</fullName>
    </submittedName>
</protein>
<evidence type="ECO:0000313" key="3">
    <source>
        <dbReference type="Proteomes" id="UP000244890"/>
    </source>
</evidence>
<keyword evidence="1" id="KW-1133">Transmembrane helix</keyword>
<keyword evidence="1" id="KW-0472">Membrane</keyword>
<gene>
    <name evidence="2" type="ORF">CDV25_05695</name>
</gene>